<evidence type="ECO:0000313" key="1">
    <source>
        <dbReference type="EMBL" id="KUN08584.1"/>
    </source>
</evidence>
<protein>
    <submittedName>
        <fullName evidence="1">Uncharacterized protein</fullName>
    </submittedName>
</protein>
<name>A0A101PBV8_9ACTN</name>
<accession>A0A101PBV8</accession>
<dbReference type="EMBL" id="LMWN01000008">
    <property type="protein sequence ID" value="KUN08584.1"/>
    <property type="molecule type" value="Genomic_DNA"/>
</dbReference>
<proteinExistence type="predicted"/>
<keyword evidence="2" id="KW-1185">Reference proteome</keyword>
<sequence>MKAISAAVPFHQTGEYQKVYGTVTITIGEPYASYPDLTAPEREAILRAAIAAIRGALPSDLESMFPSLRFAEDSTV</sequence>
<dbReference type="Proteomes" id="UP000053127">
    <property type="component" value="Unassembled WGS sequence"/>
</dbReference>
<evidence type="ECO:0000313" key="2">
    <source>
        <dbReference type="Proteomes" id="UP000053127"/>
    </source>
</evidence>
<gene>
    <name evidence="1" type="ORF">AQI95_09520</name>
</gene>
<dbReference type="STRING" id="67386.AQI95_09520"/>
<organism evidence="1 2">
    <name type="scientific">Streptomyces yokosukanensis</name>
    <dbReference type="NCBI Taxonomy" id="67386"/>
    <lineage>
        <taxon>Bacteria</taxon>
        <taxon>Bacillati</taxon>
        <taxon>Actinomycetota</taxon>
        <taxon>Actinomycetes</taxon>
        <taxon>Kitasatosporales</taxon>
        <taxon>Streptomycetaceae</taxon>
        <taxon>Streptomyces</taxon>
    </lineage>
</organism>
<reference evidence="1 2" key="1">
    <citation type="submission" date="2015-10" db="EMBL/GenBank/DDBJ databases">
        <title>Draft genome sequence of Streptomyces yokosukanensis DSM 40224, type strain for the species Streptomyces yokosukanensis.</title>
        <authorList>
            <person name="Ruckert C."/>
            <person name="Winkler A."/>
            <person name="Kalinowski J."/>
            <person name="Kampfer P."/>
            <person name="Glaeser S."/>
        </authorList>
    </citation>
    <scope>NUCLEOTIDE SEQUENCE [LARGE SCALE GENOMIC DNA]</scope>
    <source>
        <strain evidence="1 2">DSM 40224</strain>
    </source>
</reference>
<comment type="caution">
    <text evidence="1">The sequence shown here is derived from an EMBL/GenBank/DDBJ whole genome shotgun (WGS) entry which is preliminary data.</text>
</comment>
<dbReference type="AlphaFoldDB" id="A0A101PBV8"/>
<dbReference type="RefSeq" id="WP_067120235.1">
    <property type="nucleotide sequence ID" value="NZ_KQ948208.1"/>
</dbReference>